<dbReference type="Proteomes" id="UP000828251">
    <property type="component" value="Unassembled WGS sequence"/>
</dbReference>
<protein>
    <recommendedName>
        <fullName evidence="1">DUF4283 domain-containing protein</fullName>
    </recommendedName>
</protein>
<sequence>MDTENGYFLAKFQCMEDFNKVLSQGPWIIYGQFLTVQPWTKYFNPKKPYSSVVLAWIRLSGLPSFMYKMRILEADRGLVGKVAKLDFNTDSKTIGHFARMVVFCGS</sequence>
<accession>A0A9D3W8P0</accession>
<dbReference type="InterPro" id="IPR040256">
    <property type="entry name" value="At4g02000-like"/>
</dbReference>
<organism evidence="2 3">
    <name type="scientific">Gossypium stocksii</name>
    <dbReference type="NCBI Taxonomy" id="47602"/>
    <lineage>
        <taxon>Eukaryota</taxon>
        <taxon>Viridiplantae</taxon>
        <taxon>Streptophyta</taxon>
        <taxon>Embryophyta</taxon>
        <taxon>Tracheophyta</taxon>
        <taxon>Spermatophyta</taxon>
        <taxon>Magnoliopsida</taxon>
        <taxon>eudicotyledons</taxon>
        <taxon>Gunneridae</taxon>
        <taxon>Pentapetalae</taxon>
        <taxon>rosids</taxon>
        <taxon>malvids</taxon>
        <taxon>Malvales</taxon>
        <taxon>Malvaceae</taxon>
        <taxon>Malvoideae</taxon>
        <taxon>Gossypium</taxon>
    </lineage>
</organism>
<name>A0A9D3W8P0_9ROSI</name>
<reference evidence="2 3" key="1">
    <citation type="journal article" date="2021" name="Plant Biotechnol. J.">
        <title>Multi-omics assisted identification of the key and species-specific regulatory components of drought-tolerant mechanisms in Gossypium stocksii.</title>
        <authorList>
            <person name="Yu D."/>
            <person name="Ke L."/>
            <person name="Zhang D."/>
            <person name="Wu Y."/>
            <person name="Sun Y."/>
            <person name="Mei J."/>
            <person name="Sun J."/>
            <person name="Sun Y."/>
        </authorList>
    </citation>
    <scope>NUCLEOTIDE SEQUENCE [LARGE SCALE GENOMIC DNA]</scope>
    <source>
        <strain evidence="3">cv. E1</strain>
        <tissue evidence="2">Leaf</tissue>
    </source>
</reference>
<gene>
    <name evidence="2" type="ORF">J1N35_007178</name>
</gene>
<dbReference type="EMBL" id="JAIQCV010000003">
    <property type="protein sequence ID" value="KAH1113800.1"/>
    <property type="molecule type" value="Genomic_DNA"/>
</dbReference>
<comment type="caution">
    <text evidence="2">The sequence shown here is derived from an EMBL/GenBank/DDBJ whole genome shotgun (WGS) entry which is preliminary data.</text>
</comment>
<proteinExistence type="predicted"/>
<dbReference type="OrthoDB" id="994333at2759"/>
<evidence type="ECO:0000313" key="3">
    <source>
        <dbReference type="Proteomes" id="UP000828251"/>
    </source>
</evidence>
<keyword evidence="3" id="KW-1185">Reference proteome</keyword>
<dbReference type="InterPro" id="IPR025558">
    <property type="entry name" value="DUF4283"/>
</dbReference>
<feature type="domain" description="DUF4283" evidence="1">
    <location>
        <begin position="3"/>
        <end position="46"/>
    </location>
</feature>
<evidence type="ECO:0000313" key="2">
    <source>
        <dbReference type="EMBL" id="KAH1113800.1"/>
    </source>
</evidence>
<dbReference type="Pfam" id="PF14111">
    <property type="entry name" value="DUF4283"/>
    <property type="match status" value="1"/>
</dbReference>
<dbReference type="PANTHER" id="PTHR31286">
    <property type="entry name" value="GLYCINE-RICH CELL WALL STRUCTURAL PROTEIN 1.8-LIKE"/>
    <property type="match status" value="1"/>
</dbReference>
<dbReference type="AlphaFoldDB" id="A0A9D3W8P0"/>
<evidence type="ECO:0000259" key="1">
    <source>
        <dbReference type="Pfam" id="PF14111"/>
    </source>
</evidence>
<dbReference type="PANTHER" id="PTHR31286:SF173">
    <property type="entry name" value="DUF4283 DOMAIN-CONTAINING PROTEIN"/>
    <property type="match status" value="1"/>
</dbReference>